<proteinExistence type="predicted"/>
<evidence type="ECO:0000256" key="1">
    <source>
        <dbReference type="SAM" id="MobiDB-lite"/>
    </source>
</evidence>
<keyword evidence="3" id="KW-1185">Reference proteome</keyword>
<feature type="compositionally biased region" description="Basic and acidic residues" evidence="1">
    <location>
        <begin position="88"/>
        <end position="99"/>
    </location>
</feature>
<dbReference type="Proteomes" id="UP000824540">
    <property type="component" value="Unassembled WGS sequence"/>
</dbReference>
<organism evidence="2 3">
    <name type="scientific">Albula glossodonta</name>
    <name type="common">roundjaw bonefish</name>
    <dbReference type="NCBI Taxonomy" id="121402"/>
    <lineage>
        <taxon>Eukaryota</taxon>
        <taxon>Metazoa</taxon>
        <taxon>Chordata</taxon>
        <taxon>Craniata</taxon>
        <taxon>Vertebrata</taxon>
        <taxon>Euteleostomi</taxon>
        <taxon>Actinopterygii</taxon>
        <taxon>Neopterygii</taxon>
        <taxon>Teleostei</taxon>
        <taxon>Albuliformes</taxon>
        <taxon>Albulidae</taxon>
        <taxon>Albula</taxon>
    </lineage>
</organism>
<comment type="caution">
    <text evidence="2">The sequence shown here is derived from an EMBL/GenBank/DDBJ whole genome shotgun (WGS) entry which is preliminary data.</text>
</comment>
<sequence>MGASCCISTRSPVLSSVRSVLYAQLPWRHGKVTPIPIVLASVNAHSGNAPGDGLGVGPHDITTSPFHTSAMYGTSRPALGLMSWNVEETSHNQARRDQRTSVANGERISANDATQNVLAPR</sequence>
<accession>A0A8T2NSD1</accession>
<protein>
    <submittedName>
        <fullName evidence="2">Uncharacterized protein</fullName>
    </submittedName>
</protein>
<name>A0A8T2NSD1_9TELE</name>
<gene>
    <name evidence="2" type="ORF">JZ751_023943</name>
</gene>
<feature type="region of interest" description="Disordered" evidence="1">
    <location>
        <begin position="86"/>
        <end position="121"/>
    </location>
</feature>
<evidence type="ECO:0000313" key="3">
    <source>
        <dbReference type="Proteomes" id="UP000824540"/>
    </source>
</evidence>
<dbReference type="AlphaFoldDB" id="A0A8T2NSD1"/>
<evidence type="ECO:0000313" key="2">
    <source>
        <dbReference type="EMBL" id="KAG9339247.1"/>
    </source>
</evidence>
<reference evidence="2" key="1">
    <citation type="thesis" date="2021" institute="BYU ScholarsArchive" country="Provo, UT, USA">
        <title>Applications of and Algorithms for Genome Assembly and Genomic Analyses with an Emphasis on Marine Teleosts.</title>
        <authorList>
            <person name="Pickett B.D."/>
        </authorList>
    </citation>
    <scope>NUCLEOTIDE SEQUENCE</scope>
    <source>
        <strain evidence="2">HI-2016</strain>
    </source>
</reference>
<feature type="compositionally biased region" description="Polar residues" evidence="1">
    <location>
        <begin position="111"/>
        <end position="121"/>
    </location>
</feature>
<dbReference type="EMBL" id="JAFBMS010000056">
    <property type="protein sequence ID" value="KAG9339247.1"/>
    <property type="molecule type" value="Genomic_DNA"/>
</dbReference>